<dbReference type="AlphaFoldDB" id="A0A232ERX3"/>
<protein>
    <recommendedName>
        <fullName evidence="2">FP protein C-terminal domain-containing protein</fullName>
    </recommendedName>
</protein>
<dbReference type="Proteomes" id="UP000215335">
    <property type="component" value="Unassembled WGS sequence"/>
</dbReference>
<evidence type="ECO:0000259" key="2">
    <source>
        <dbReference type="Pfam" id="PF25298"/>
    </source>
</evidence>
<accession>A0A232ERX3</accession>
<name>A0A232ERX3_9HYME</name>
<sequence>SKPPRLNRLSDHLPGTSNLLAVLLTIASKPYSSFCIVEYCPSVTDIARASAFDQFRDLDANLDTSSLSIDSPGSSKPSISLSPACPSAPGSQTQIAMSMVPSNWNEMTTSQQMAALFNRIELRVHAPDSTELKIDTKILILLDLQSLQCDILEVRQISLSYSDIVLGASADQIGIYEMTPPLINNLRNQAKAIAAERGYKHVWVSRNNVFVRKTDTSSIVPIVTQADIDKIA</sequence>
<keyword evidence="4" id="KW-1185">Reference proteome</keyword>
<gene>
    <name evidence="3" type="ORF">TSAR_009410</name>
</gene>
<evidence type="ECO:0000256" key="1">
    <source>
        <dbReference type="SAM" id="MobiDB-lite"/>
    </source>
</evidence>
<evidence type="ECO:0000313" key="4">
    <source>
        <dbReference type="Proteomes" id="UP000215335"/>
    </source>
</evidence>
<dbReference type="EMBL" id="NNAY01002539">
    <property type="protein sequence ID" value="OXU21110.1"/>
    <property type="molecule type" value="Genomic_DNA"/>
</dbReference>
<dbReference type="Pfam" id="PF25298">
    <property type="entry name" value="Baculo_FP_2nd"/>
    <property type="match status" value="1"/>
</dbReference>
<dbReference type="InterPro" id="IPR057251">
    <property type="entry name" value="FP_C"/>
</dbReference>
<proteinExistence type="predicted"/>
<reference evidence="3 4" key="1">
    <citation type="journal article" date="2017" name="Curr. Biol.">
        <title>The Evolution of Venom by Co-option of Single-Copy Genes.</title>
        <authorList>
            <person name="Martinson E.O."/>
            <person name="Mrinalini"/>
            <person name="Kelkar Y.D."/>
            <person name="Chang C.H."/>
            <person name="Werren J.H."/>
        </authorList>
    </citation>
    <scope>NUCLEOTIDE SEQUENCE [LARGE SCALE GENOMIC DNA]</scope>
    <source>
        <strain evidence="3 4">Alberta</strain>
        <tissue evidence="3">Whole body</tissue>
    </source>
</reference>
<feature type="non-terminal residue" evidence="3">
    <location>
        <position position="1"/>
    </location>
</feature>
<evidence type="ECO:0000313" key="3">
    <source>
        <dbReference type="EMBL" id="OXU21110.1"/>
    </source>
</evidence>
<organism evidence="3 4">
    <name type="scientific">Trichomalopsis sarcophagae</name>
    <dbReference type="NCBI Taxonomy" id="543379"/>
    <lineage>
        <taxon>Eukaryota</taxon>
        <taxon>Metazoa</taxon>
        <taxon>Ecdysozoa</taxon>
        <taxon>Arthropoda</taxon>
        <taxon>Hexapoda</taxon>
        <taxon>Insecta</taxon>
        <taxon>Pterygota</taxon>
        <taxon>Neoptera</taxon>
        <taxon>Endopterygota</taxon>
        <taxon>Hymenoptera</taxon>
        <taxon>Apocrita</taxon>
        <taxon>Proctotrupomorpha</taxon>
        <taxon>Chalcidoidea</taxon>
        <taxon>Pteromalidae</taxon>
        <taxon>Pteromalinae</taxon>
        <taxon>Trichomalopsis</taxon>
    </lineage>
</organism>
<feature type="compositionally biased region" description="Low complexity" evidence="1">
    <location>
        <begin position="67"/>
        <end position="83"/>
    </location>
</feature>
<comment type="caution">
    <text evidence="3">The sequence shown here is derived from an EMBL/GenBank/DDBJ whole genome shotgun (WGS) entry which is preliminary data.</text>
</comment>
<feature type="region of interest" description="Disordered" evidence="1">
    <location>
        <begin position="67"/>
        <end position="92"/>
    </location>
</feature>
<feature type="domain" description="FP protein C-terminal" evidence="2">
    <location>
        <begin position="185"/>
        <end position="231"/>
    </location>
</feature>